<reference evidence="1" key="1">
    <citation type="submission" date="2017-05" db="EMBL/GenBank/DDBJ databases">
        <title>The Genome Sequence of Enterococcus sp. 9D6_DIV0238.</title>
        <authorList>
            <consortium name="The Broad Institute Genomics Platform"/>
            <consortium name="The Broad Institute Genomic Center for Infectious Diseases"/>
            <person name="Earl A."/>
            <person name="Manson A."/>
            <person name="Schwartman J."/>
            <person name="Gilmore M."/>
            <person name="Abouelleil A."/>
            <person name="Cao P."/>
            <person name="Chapman S."/>
            <person name="Cusick C."/>
            <person name="Shea T."/>
            <person name="Young S."/>
            <person name="Neafsey D."/>
            <person name="Nusbaum C."/>
            <person name="Birren B."/>
        </authorList>
    </citation>
    <scope>NUCLEOTIDE SEQUENCE [LARGE SCALE GENOMIC DNA]</scope>
    <source>
        <strain evidence="1">9D6_DIV0238</strain>
    </source>
</reference>
<dbReference type="AlphaFoldDB" id="A0A200J155"/>
<accession>A0A200J155</accession>
<protein>
    <submittedName>
        <fullName evidence="1">Uncharacterized protein</fullName>
    </submittedName>
</protein>
<comment type="caution">
    <text evidence="1">The sequence shown here is derived from an EMBL/GenBank/DDBJ whole genome shotgun (WGS) entry which is preliminary data.</text>
</comment>
<gene>
    <name evidence="1" type="ORF">A5889_002867</name>
</gene>
<proteinExistence type="predicted"/>
<organism evidence="1">
    <name type="scientific">Candidatus Enterococcus dunnyi</name>
    <dbReference type="NCBI Taxonomy" id="1834192"/>
    <lineage>
        <taxon>Bacteria</taxon>
        <taxon>Bacillati</taxon>
        <taxon>Bacillota</taxon>
        <taxon>Bacilli</taxon>
        <taxon>Lactobacillales</taxon>
        <taxon>Enterococcaceae</taxon>
        <taxon>Enterococcus</taxon>
    </lineage>
</organism>
<evidence type="ECO:0000313" key="1">
    <source>
        <dbReference type="EMBL" id="OUZ30579.1"/>
    </source>
</evidence>
<sequence>MIVFSDLGTEHEAFLAYLIKNKFSKRVEVHCATEEKYLNDIEKKGNYDLCISNYPLKNVALENLVVVEDIPSAKNWMDIYYCMNQK</sequence>
<name>A0A200J155_9ENTE</name>
<dbReference type="EMBL" id="NIBQ01000003">
    <property type="protein sequence ID" value="OUZ30579.1"/>
    <property type="molecule type" value="Genomic_DNA"/>
</dbReference>
<dbReference type="Gene3D" id="3.40.50.2300">
    <property type="match status" value="1"/>
</dbReference>